<dbReference type="PROSITE" id="PS50943">
    <property type="entry name" value="HTH_CROC1"/>
    <property type="match status" value="1"/>
</dbReference>
<dbReference type="Pfam" id="PF01381">
    <property type="entry name" value="HTH_3"/>
    <property type="match status" value="1"/>
</dbReference>
<dbReference type="InterPro" id="IPR001387">
    <property type="entry name" value="Cro/C1-type_HTH"/>
</dbReference>
<dbReference type="CDD" id="cd00093">
    <property type="entry name" value="HTH_XRE"/>
    <property type="match status" value="1"/>
</dbReference>
<sequence>MFYGENLEAIRLLNNKSRSDIAKELKVNEQTIWQYETDQLTPNLGEVFNLACIFNVMNLQF</sequence>
<dbReference type="EMBL" id="JANSKX010000018">
    <property type="protein sequence ID" value="MCY1594772.1"/>
    <property type="molecule type" value="Genomic_DNA"/>
</dbReference>
<gene>
    <name evidence="2" type="ORF">NW112_05935</name>
</gene>
<organism evidence="2 3">
    <name type="scientific">Staphylococcus pettenkoferi</name>
    <dbReference type="NCBI Taxonomy" id="170573"/>
    <lineage>
        <taxon>Bacteria</taxon>
        <taxon>Bacillati</taxon>
        <taxon>Bacillota</taxon>
        <taxon>Bacilli</taxon>
        <taxon>Bacillales</taxon>
        <taxon>Staphylococcaceae</taxon>
        <taxon>Staphylococcus</taxon>
    </lineage>
</organism>
<name>A0A9Q4D7G6_9STAP</name>
<reference evidence="2" key="1">
    <citation type="journal article" date="2022" name="Int. J. Mol. Sci.">
        <title>Phenotypic and genotypic virulence characterisation of Staphylococcus pettenkoferi strains isolated from human bloodstream and diabetic foot infections.</title>
        <authorList>
            <person name="Magnan C."/>
        </authorList>
    </citation>
    <scope>NUCLEOTIDE SEQUENCE</scope>
    <source>
        <strain evidence="2">NSP020P</strain>
    </source>
</reference>
<comment type="caution">
    <text evidence="2">The sequence shown here is derived from an EMBL/GenBank/DDBJ whole genome shotgun (WGS) entry which is preliminary data.</text>
</comment>
<dbReference type="InterPro" id="IPR010982">
    <property type="entry name" value="Lambda_DNA-bd_dom_sf"/>
</dbReference>
<dbReference type="SUPFAM" id="SSF47413">
    <property type="entry name" value="lambda repressor-like DNA-binding domains"/>
    <property type="match status" value="1"/>
</dbReference>
<accession>A0A9Q4D7G6</accession>
<evidence type="ECO:0000259" key="1">
    <source>
        <dbReference type="PROSITE" id="PS50943"/>
    </source>
</evidence>
<dbReference type="Gene3D" id="1.10.260.40">
    <property type="entry name" value="lambda repressor-like DNA-binding domains"/>
    <property type="match status" value="1"/>
</dbReference>
<evidence type="ECO:0000313" key="3">
    <source>
        <dbReference type="Proteomes" id="UP001081438"/>
    </source>
</evidence>
<feature type="non-terminal residue" evidence="2">
    <location>
        <position position="61"/>
    </location>
</feature>
<evidence type="ECO:0000313" key="2">
    <source>
        <dbReference type="EMBL" id="MCY1594772.1"/>
    </source>
</evidence>
<proteinExistence type="predicted"/>
<dbReference type="AlphaFoldDB" id="A0A9Q4D7G6"/>
<dbReference type="GO" id="GO:0003677">
    <property type="term" value="F:DNA binding"/>
    <property type="evidence" value="ECO:0007669"/>
    <property type="project" value="InterPro"/>
</dbReference>
<dbReference type="RefSeq" id="WP_268211146.1">
    <property type="nucleotide sequence ID" value="NZ_JANSKS010000038.1"/>
</dbReference>
<feature type="domain" description="HTH cro/C1-type" evidence="1">
    <location>
        <begin position="7"/>
        <end position="60"/>
    </location>
</feature>
<protein>
    <submittedName>
        <fullName evidence="2">Helix-turn-helix domain-containing protein</fullName>
    </submittedName>
</protein>
<dbReference type="Proteomes" id="UP001081438">
    <property type="component" value="Unassembled WGS sequence"/>
</dbReference>